<dbReference type="InterPro" id="IPR036291">
    <property type="entry name" value="NAD(P)-bd_dom_sf"/>
</dbReference>
<evidence type="ECO:0000256" key="1">
    <source>
        <dbReference type="ARBA" id="ARBA00023002"/>
    </source>
</evidence>
<dbReference type="SUPFAM" id="SSF51735">
    <property type="entry name" value="NAD(P)-binding Rossmann-fold domains"/>
    <property type="match status" value="1"/>
</dbReference>
<dbReference type="OrthoDB" id="3194817at2"/>
<reference evidence="3 4" key="1">
    <citation type="submission" date="2007-06" db="EMBL/GenBank/DDBJ databases">
        <authorList>
            <person name="Shimkets L."/>
            <person name="Ferriera S."/>
            <person name="Johnson J."/>
            <person name="Kravitz S."/>
            <person name="Beeson K."/>
            <person name="Sutton G."/>
            <person name="Rogers Y.-H."/>
            <person name="Friedman R."/>
            <person name="Frazier M."/>
            <person name="Venter J.C."/>
        </authorList>
    </citation>
    <scope>NUCLEOTIDE SEQUENCE [LARGE SCALE GENOMIC DNA]</scope>
    <source>
        <strain evidence="3 4">SIR-1</strain>
    </source>
</reference>
<proteinExistence type="predicted"/>
<evidence type="ECO:0000313" key="4">
    <source>
        <dbReference type="Proteomes" id="UP000005801"/>
    </source>
</evidence>
<name>A6FYM3_9BACT</name>
<dbReference type="eggNOG" id="COG2085">
    <property type="taxonomic scope" value="Bacteria"/>
</dbReference>
<dbReference type="AlphaFoldDB" id="A6FYM3"/>
<feature type="domain" description="Pyrroline-5-carboxylate reductase catalytic N-terminal" evidence="2">
    <location>
        <begin position="21"/>
        <end position="115"/>
    </location>
</feature>
<dbReference type="Pfam" id="PF03807">
    <property type="entry name" value="F420_oxidored"/>
    <property type="match status" value="1"/>
</dbReference>
<dbReference type="STRING" id="391625.PPSIR1_40465"/>
<protein>
    <recommendedName>
        <fullName evidence="2">Pyrroline-5-carboxylate reductase catalytic N-terminal domain-containing protein</fullName>
    </recommendedName>
</protein>
<accession>A6FYM3</accession>
<comment type="caution">
    <text evidence="3">The sequence shown here is derived from an EMBL/GenBank/DDBJ whole genome shotgun (WGS) entry which is preliminary data.</text>
</comment>
<keyword evidence="4" id="KW-1185">Reference proteome</keyword>
<gene>
    <name evidence="3" type="ORF">PPSIR1_40465</name>
</gene>
<dbReference type="PANTHER" id="PTHR14239">
    <property type="entry name" value="DUDULIN-RELATED"/>
    <property type="match status" value="1"/>
</dbReference>
<dbReference type="RefSeq" id="WP_006969572.1">
    <property type="nucleotide sequence ID" value="NZ_ABCS01000004.1"/>
</dbReference>
<dbReference type="Proteomes" id="UP000005801">
    <property type="component" value="Unassembled WGS sequence"/>
</dbReference>
<evidence type="ECO:0000313" key="3">
    <source>
        <dbReference type="EMBL" id="EDM81295.1"/>
    </source>
</evidence>
<evidence type="ECO:0000259" key="2">
    <source>
        <dbReference type="Pfam" id="PF03807"/>
    </source>
</evidence>
<keyword evidence="1" id="KW-0560">Oxidoreductase</keyword>
<sequence length="234" mass="24040">MSSAEQSPVAPTAQAAPAAPVAIIGTGRVGAALGKRFASAGYPIRFGVRGDKDLSELLDQVRATAGGVSVEAKSPMKAAREAELIFLAVPGGALFDAVSSLGPLMGKVLVDCTNPVRWDKGPVWDPPEAGSNAQALQALAQPAVVVKAFNGFGAEFHEDPELGGRGIDVFMAGDDEGAKARVAEIALRSGFCPVDAGPLRNAGLVENAAVLWIHLAMVGGQGRDFGLCLVRREG</sequence>
<dbReference type="EMBL" id="ABCS01000004">
    <property type="protein sequence ID" value="EDM81295.1"/>
    <property type="molecule type" value="Genomic_DNA"/>
</dbReference>
<dbReference type="InterPro" id="IPR028939">
    <property type="entry name" value="P5C_Rdtase_cat_N"/>
</dbReference>
<dbReference type="GO" id="GO:0016491">
    <property type="term" value="F:oxidoreductase activity"/>
    <property type="evidence" value="ECO:0007669"/>
    <property type="project" value="UniProtKB-KW"/>
</dbReference>
<dbReference type="InterPro" id="IPR051267">
    <property type="entry name" value="STEAP_metalloreductase"/>
</dbReference>
<organism evidence="3 4">
    <name type="scientific">Plesiocystis pacifica SIR-1</name>
    <dbReference type="NCBI Taxonomy" id="391625"/>
    <lineage>
        <taxon>Bacteria</taxon>
        <taxon>Pseudomonadati</taxon>
        <taxon>Myxococcota</taxon>
        <taxon>Polyangia</taxon>
        <taxon>Nannocystales</taxon>
        <taxon>Nannocystaceae</taxon>
        <taxon>Plesiocystis</taxon>
    </lineage>
</organism>
<dbReference type="Gene3D" id="3.40.50.720">
    <property type="entry name" value="NAD(P)-binding Rossmann-like Domain"/>
    <property type="match status" value="1"/>
</dbReference>